<dbReference type="SMART" id="SM00671">
    <property type="entry name" value="SEL1"/>
    <property type="match status" value="4"/>
</dbReference>
<feature type="region of interest" description="Disordered" evidence="2">
    <location>
        <begin position="18"/>
        <end position="155"/>
    </location>
</feature>
<evidence type="ECO:0000256" key="2">
    <source>
        <dbReference type="SAM" id="MobiDB-lite"/>
    </source>
</evidence>
<proteinExistence type="predicted"/>
<comment type="caution">
    <text evidence="3">The sequence shown here is derived from an EMBL/GenBank/DDBJ whole genome shotgun (WGS) entry which is preliminary data.</text>
</comment>
<evidence type="ECO:0000256" key="1">
    <source>
        <dbReference type="ARBA" id="ARBA00022737"/>
    </source>
</evidence>
<feature type="compositionally biased region" description="Pro residues" evidence="2">
    <location>
        <begin position="138"/>
        <end position="147"/>
    </location>
</feature>
<feature type="compositionally biased region" description="Low complexity" evidence="2">
    <location>
        <begin position="18"/>
        <end position="32"/>
    </location>
</feature>
<gene>
    <name evidence="3" type="ORF">BCR42DRAFT_32380</name>
</gene>
<dbReference type="InterPro" id="IPR051726">
    <property type="entry name" value="Chitin_Synth_Reg"/>
</dbReference>
<dbReference type="Pfam" id="PF08238">
    <property type="entry name" value="Sel1"/>
    <property type="match status" value="6"/>
</dbReference>
<name>A0A1X2IGL1_9FUNG</name>
<feature type="compositionally biased region" description="Polar residues" evidence="2">
    <location>
        <begin position="88"/>
        <end position="103"/>
    </location>
</feature>
<organism evidence="3 4">
    <name type="scientific">Absidia repens</name>
    <dbReference type="NCBI Taxonomy" id="90262"/>
    <lineage>
        <taxon>Eukaryota</taxon>
        <taxon>Fungi</taxon>
        <taxon>Fungi incertae sedis</taxon>
        <taxon>Mucoromycota</taxon>
        <taxon>Mucoromycotina</taxon>
        <taxon>Mucoromycetes</taxon>
        <taxon>Mucorales</taxon>
        <taxon>Cunninghamellaceae</taxon>
        <taxon>Absidia</taxon>
    </lineage>
</organism>
<keyword evidence="1" id="KW-0677">Repeat</keyword>
<feature type="compositionally biased region" description="Polar residues" evidence="2">
    <location>
        <begin position="118"/>
        <end position="133"/>
    </location>
</feature>
<dbReference type="Proteomes" id="UP000193560">
    <property type="component" value="Unassembled WGS sequence"/>
</dbReference>
<dbReference type="PANTHER" id="PTHR46430">
    <property type="entry name" value="PROTEIN SKT5-RELATED"/>
    <property type="match status" value="1"/>
</dbReference>
<dbReference type="OrthoDB" id="272077at2759"/>
<evidence type="ECO:0000313" key="3">
    <source>
        <dbReference type="EMBL" id="ORZ16239.1"/>
    </source>
</evidence>
<feature type="compositionally biased region" description="Low complexity" evidence="2">
    <location>
        <begin position="39"/>
        <end position="78"/>
    </location>
</feature>
<evidence type="ECO:0008006" key="5">
    <source>
        <dbReference type="Google" id="ProtNLM"/>
    </source>
</evidence>
<dbReference type="SUPFAM" id="SSF81901">
    <property type="entry name" value="HCP-like"/>
    <property type="match status" value="1"/>
</dbReference>
<accession>A0A1X2IGL1</accession>
<dbReference type="InterPro" id="IPR006597">
    <property type="entry name" value="Sel1-like"/>
</dbReference>
<protein>
    <recommendedName>
        <fullName evidence="5">HCP-like protein</fullName>
    </recommendedName>
</protein>
<dbReference type="STRING" id="90262.A0A1X2IGL1"/>
<feature type="region of interest" description="Disordered" evidence="2">
    <location>
        <begin position="604"/>
        <end position="628"/>
    </location>
</feature>
<dbReference type="Gene3D" id="1.25.40.10">
    <property type="entry name" value="Tetratricopeptide repeat domain"/>
    <property type="match status" value="2"/>
</dbReference>
<sequence>MLLSPTSSIHSRDYLQSASFTASSSSPQPQALPEKKRTNTNSTRRSVSTVDLYSSTSHGSIHGPSPPSASSTTTIPSPWLEIDRQPQKKLSSGTVYTQTPNQIENDDHSTDNEDVPIQSATEWKPTPSSTSLHLHTMSPPPPPPPSSSRPSPTTTRFTIASFSLTHDKDALATYRRMATKTKDQQVQMSYMMYLIQVADLYRHQKRGDLRLRLLHEAGYWLRRLAKARYPPALVIKGRWYIQQHSNYSASSSAACSLVSLDDLNLMMLASTSATVTSSSSSSSTTNASTSATDLVSSSSAPSAFMDRHQKQRWDKAKQCFQQAAKSGSMDAHYELALLLCKKMSSNRPNSGGVSKIMTSLRLAADQNHLLACYKMAKILLFGQLDQAQHFQNALLYLEKAAEITRGEDAHPINAKASFMLSCIYAGDYSCIGLKQPKGQNEAAEPASLKNLTQARHYLDKAVALRNPEALLRLGQLYESGHAELGYVVDPWQAFQWYLEAASEAHQPQAMLSVSQWYAQGIPGHLATNPTLAFKWCQRASEQCLEQADYLLGTYYETGYGVTPDYPKALACYDKAASKGYTPAEEMLNRQPACVHRHASSIKTPTTYLEHQEKSNRGDKKKKEHTNPRLIMSHKAPELGNCTIM</sequence>
<dbReference type="InterPro" id="IPR011990">
    <property type="entry name" value="TPR-like_helical_dom_sf"/>
</dbReference>
<dbReference type="AlphaFoldDB" id="A0A1X2IGL1"/>
<keyword evidence="4" id="KW-1185">Reference proteome</keyword>
<reference evidence="3 4" key="1">
    <citation type="submission" date="2016-07" db="EMBL/GenBank/DDBJ databases">
        <title>Pervasive Adenine N6-methylation of Active Genes in Fungi.</title>
        <authorList>
            <consortium name="DOE Joint Genome Institute"/>
            <person name="Mondo S.J."/>
            <person name="Dannebaum R.O."/>
            <person name="Kuo R.C."/>
            <person name="Labutti K."/>
            <person name="Haridas S."/>
            <person name="Kuo A."/>
            <person name="Salamov A."/>
            <person name="Ahrendt S.R."/>
            <person name="Lipzen A."/>
            <person name="Sullivan W."/>
            <person name="Andreopoulos W.B."/>
            <person name="Clum A."/>
            <person name="Lindquist E."/>
            <person name="Daum C."/>
            <person name="Ramamoorthy G.K."/>
            <person name="Gryganskyi A."/>
            <person name="Culley D."/>
            <person name="Magnuson J.K."/>
            <person name="James T.Y."/>
            <person name="O'Malley M.A."/>
            <person name="Stajich J.E."/>
            <person name="Spatafora J.W."/>
            <person name="Visel A."/>
            <person name="Grigoriev I.V."/>
        </authorList>
    </citation>
    <scope>NUCLEOTIDE SEQUENCE [LARGE SCALE GENOMIC DNA]</scope>
    <source>
        <strain evidence="3 4">NRRL 1336</strain>
    </source>
</reference>
<evidence type="ECO:0000313" key="4">
    <source>
        <dbReference type="Proteomes" id="UP000193560"/>
    </source>
</evidence>
<dbReference type="EMBL" id="MCGE01000011">
    <property type="protein sequence ID" value="ORZ16239.1"/>
    <property type="molecule type" value="Genomic_DNA"/>
</dbReference>